<evidence type="ECO:0000256" key="5">
    <source>
        <dbReference type="ARBA" id="ARBA00022624"/>
    </source>
</evidence>
<comment type="similarity">
    <text evidence="2">Belongs to the alpha-IPM synthase/homocitrate synthase family.</text>
</comment>
<evidence type="ECO:0000256" key="1">
    <source>
        <dbReference type="ARBA" id="ARBA00004743"/>
    </source>
</evidence>
<dbReference type="EMBL" id="CAFBOL010000172">
    <property type="protein sequence ID" value="CAB5021207.1"/>
    <property type="molecule type" value="Genomic_DNA"/>
</dbReference>
<feature type="domain" description="Pyruvate carboxyltransferase" evidence="9">
    <location>
        <begin position="32"/>
        <end position="300"/>
    </location>
</feature>
<dbReference type="InterPro" id="IPR005675">
    <property type="entry name" value="Citramal_synthase"/>
</dbReference>
<dbReference type="PROSITE" id="PS00815">
    <property type="entry name" value="AIPM_HOMOCIT_SYNTH_1"/>
    <property type="match status" value="1"/>
</dbReference>
<protein>
    <recommendedName>
        <fullName evidence="3">(R)-citramalate synthase</fullName>
        <ecNumber evidence="8">2.3.3.21</ecNumber>
    </recommendedName>
</protein>
<dbReference type="SUPFAM" id="SSF110921">
    <property type="entry name" value="2-isopropylmalate synthase LeuA, allosteric (dimerisation) domain"/>
    <property type="match status" value="1"/>
</dbReference>
<evidence type="ECO:0000256" key="2">
    <source>
        <dbReference type="ARBA" id="ARBA00006154"/>
    </source>
</evidence>
<keyword evidence="7" id="KW-0100">Branched-chain amino acid biosynthesis</keyword>
<evidence type="ECO:0000313" key="13">
    <source>
        <dbReference type="EMBL" id="CAB4852463.1"/>
    </source>
</evidence>
<dbReference type="InterPro" id="IPR036230">
    <property type="entry name" value="LeuA_allosteric_dom_sf"/>
</dbReference>
<dbReference type="GO" id="GO:0043714">
    <property type="term" value="F:(R)-citramalate synthase activity"/>
    <property type="evidence" value="ECO:0007669"/>
    <property type="project" value="UniProtKB-EC"/>
</dbReference>
<evidence type="ECO:0000256" key="7">
    <source>
        <dbReference type="ARBA" id="ARBA00023304"/>
    </source>
</evidence>
<dbReference type="PROSITE" id="PS00816">
    <property type="entry name" value="AIPM_HOMOCIT_SYNTH_2"/>
    <property type="match status" value="1"/>
</dbReference>
<keyword evidence="6" id="KW-0808">Transferase</keyword>
<dbReference type="GO" id="GO:0009097">
    <property type="term" value="P:isoleucine biosynthetic process"/>
    <property type="evidence" value="ECO:0007669"/>
    <property type="project" value="UniProtKB-UniPathway"/>
</dbReference>
<evidence type="ECO:0000313" key="15">
    <source>
        <dbReference type="EMBL" id="CAB5021207.1"/>
    </source>
</evidence>
<dbReference type="PROSITE" id="PS50991">
    <property type="entry name" value="PYR_CT"/>
    <property type="match status" value="1"/>
</dbReference>
<reference evidence="14" key="1">
    <citation type="submission" date="2020-05" db="EMBL/GenBank/DDBJ databases">
        <authorList>
            <person name="Chiriac C."/>
            <person name="Salcher M."/>
            <person name="Ghai R."/>
            <person name="Kavagutti S V."/>
        </authorList>
    </citation>
    <scope>NUCLEOTIDE SEQUENCE</scope>
</reference>
<dbReference type="Gene3D" id="3.20.20.70">
    <property type="entry name" value="Aldolase class I"/>
    <property type="match status" value="1"/>
</dbReference>
<dbReference type="CDD" id="cd07941">
    <property type="entry name" value="DRE_TIM_LeuA3"/>
    <property type="match status" value="1"/>
</dbReference>
<dbReference type="Gene3D" id="3.30.160.270">
    <property type="match status" value="1"/>
</dbReference>
<evidence type="ECO:0000313" key="10">
    <source>
        <dbReference type="EMBL" id="CAB4363448.1"/>
    </source>
</evidence>
<evidence type="ECO:0000313" key="14">
    <source>
        <dbReference type="EMBL" id="CAB4924500.1"/>
    </source>
</evidence>
<organism evidence="14">
    <name type="scientific">freshwater metagenome</name>
    <dbReference type="NCBI Taxonomy" id="449393"/>
    <lineage>
        <taxon>unclassified sequences</taxon>
        <taxon>metagenomes</taxon>
        <taxon>ecological metagenomes</taxon>
    </lineage>
</organism>
<evidence type="ECO:0000256" key="3">
    <source>
        <dbReference type="ARBA" id="ARBA00022325"/>
    </source>
</evidence>
<dbReference type="SUPFAM" id="SSF51569">
    <property type="entry name" value="Aldolase"/>
    <property type="match status" value="1"/>
</dbReference>
<dbReference type="Gene3D" id="1.10.238.260">
    <property type="match status" value="1"/>
</dbReference>
<dbReference type="InterPro" id="IPR000891">
    <property type="entry name" value="PYR_CT"/>
</dbReference>
<dbReference type="Pfam" id="PF22617">
    <property type="entry name" value="HCS_D2"/>
    <property type="match status" value="1"/>
</dbReference>
<dbReference type="EMBL" id="CAESGF010000005">
    <property type="protein sequence ID" value="CAB4363448.1"/>
    <property type="molecule type" value="Genomic_DNA"/>
</dbReference>
<keyword evidence="4" id="KW-0028">Amino-acid biosynthesis</keyword>
<accession>A0A6J7I192</accession>
<comment type="pathway">
    <text evidence="1">Amino-acid biosynthesis; L-isoleucine biosynthesis; 2-oxobutanoate from pyruvate: step 1/3.</text>
</comment>
<evidence type="ECO:0000256" key="6">
    <source>
        <dbReference type="ARBA" id="ARBA00022679"/>
    </source>
</evidence>
<name>A0A6J7I192_9ZZZZ</name>
<dbReference type="PANTHER" id="PTHR43538">
    <property type="entry name" value="ALPHA-IPM SYNTHASE/HOMOCITRATE SYNTHASE"/>
    <property type="match status" value="1"/>
</dbReference>
<dbReference type="NCBIfam" id="TIGR00977">
    <property type="entry name" value="citramal_synth"/>
    <property type="match status" value="1"/>
</dbReference>
<dbReference type="EC" id="2.3.3.21" evidence="8"/>
<gene>
    <name evidence="11" type="ORF">UFOPK2656_01606</name>
    <name evidence="12" type="ORF">UFOPK3099_00279</name>
    <name evidence="13" type="ORF">UFOPK3267_02091</name>
    <name evidence="14" type="ORF">UFOPK3651_01072</name>
    <name evidence="15" type="ORF">UFOPK3931_03368</name>
    <name evidence="10" type="ORF">UFOPK4189_01227</name>
</gene>
<dbReference type="InterPro" id="IPR013785">
    <property type="entry name" value="Aldolase_TIM"/>
</dbReference>
<dbReference type="UniPathway" id="UPA00047">
    <property type="reaction ID" value="UER00066"/>
</dbReference>
<dbReference type="EMBL" id="CAFAAV010000012">
    <property type="protein sequence ID" value="CAB4803836.1"/>
    <property type="molecule type" value="Genomic_DNA"/>
</dbReference>
<dbReference type="GO" id="GO:0009098">
    <property type="term" value="P:L-leucine biosynthetic process"/>
    <property type="evidence" value="ECO:0007669"/>
    <property type="project" value="InterPro"/>
</dbReference>
<dbReference type="PANTHER" id="PTHR43538:SF1">
    <property type="entry name" value="(R)-CITRAMALATE SYNTHASE"/>
    <property type="match status" value="1"/>
</dbReference>
<dbReference type="Pfam" id="PF08502">
    <property type="entry name" value="LeuA_dimer"/>
    <property type="match status" value="1"/>
</dbReference>
<dbReference type="InterPro" id="IPR054691">
    <property type="entry name" value="LeuA/HCS_post-cat"/>
</dbReference>
<dbReference type="AlphaFoldDB" id="A0A6J7I192"/>
<dbReference type="EMBL" id="CAFBIY010000131">
    <property type="protein sequence ID" value="CAB4852463.1"/>
    <property type="molecule type" value="Genomic_DNA"/>
</dbReference>
<evidence type="ECO:0000256" key="8">
    <source>
        <dbReference type="ARBA" id="ARBA00034330"/>
    </source>
</evidence>
<evidence type="ECO:0000256" key="4">
    <source>
        <dbReference type="ARBA" id="ARBA00022605"/>
    </source>
</evidence>
<dbReference type="EMBL" id="CAFBMT010000005">
    <property type="protein sequence ID" value="CAB4924500.1"/>
    <property type="molecule type" value="Genomic_DNA"/>
</dbReference>
<dbReference type="InterPro" id="IPR013709">
    <property type="entry name" value="2-isopropylmalate_synth_dimer"/>
</dbReference>
<proteinExistence type="inferred from homology"/>
<evidence type="ECO:0000313" key="12">
    <source>
        <dbReference type="EMBL" id="CAB4803836.1"/>
    </source>
</evidence>
<dbReference type="GO" id="GO:0003852">
    <property type="term" value="F:2-isopropylmalate synthase activity"/>
    <property type="evidence" value="ECO:0007669"/>
    <property type="project" value="InterPro"/>
</dbReference>
<dbReference type="Pfam" id="PF00682">
    <property type="entry name" value="HMGL-like"/>
    <property type="match status" value="1"/>
</dbReference>
<evidence type="ECO:0000313" key="11">
    <source>
        <dbReference type="EMBL" id="CAB4723868.1"/>
    </source>
</evidence>
<evidence type="ECO:0000259" key="9">
    <source>
        <dbReference type="PROSITE" id="PS50991"/>
    </source>
</evidence>
<keyword evidence="5" id="KW-0412">Isoleucine biosynthesis</keyword>
<sequence>MCAQSRPFGRLFHFSGKVHPMTSVTGNQPALVEVFDTTLRDGLQVEGVSATVDDKLRIAEQLDYLGVHFIEGGWPGANPKDIEFFARALKELQLTTSTMVAFGSTRRPRGKVDDDATLRNLLDANTAAVCIVAKSWDYHVIEALQTTLDEGEAMIADSVAFLHAAGRRVMVDMEHFFDGYKHNPEFALRALEAAVVKGASHVVLCDTNGGSLPHEVAAIVADVQRHVGSDVIIGIHCHDDTGCAVANSMAAVLAGARHVQGTLNGLGERTGNCNLTTVIPNLQLKLGMQCLPDGRIERLTSVSNHVAEVLNRPLNPQAPYVGSSAFAHKAGLHVSAIARARDAYEHVAPELVGNGTRFVVSEMAGKATIQMKAEELGLPMDGPAINQVIDDLKRLEHEGFHFEAADASLELLMRHATGWQQDFFKVESMRVITDELPNGDFTTEATVKVWVGAGDAAMRQVHTAEGNGPVNAIDKALRTALSQAYPQLDRVHLTDYKVRILDGATATGAVTRVLIDFSNGARNWTTIGVSSNIIEASWRALEEGLVYGLLHVPV</sequence>
<dbReference type="EMBL" id="CAEZYF010000008">
    <property type="protein sequence ID" value="CAB4723868.1"/>
    <property type="molecule type" value="Genomic_DNA"/>
</dbReference>
<dbReference type="SMART" id="SM00917">
    <property type="entry name" value="LeuA_dimer"/>
    <property type="match status" value="1"/>
</dbReference>
<dbReference type="InterPro" id="IPR002034">
    <property type="entry name" value="AIPM/Hcit_synth_CS"/>
</dbReference>